<feature type="transmembrane region" description="Helical" evidence="18">
    <location>
        <begin position="40"/>
        <end position="59"/>
    </location>
</feature>
<evidence type="ECO:0000256" key="10">
    <source>
        <dbReference type="ARBA" id="ARBA00022777"/>
    </source>
</evidence>
<evidence type="ECO:0000256" key="11">
    <source>
        <dbReference type="ARBA" id="ARBA00022840"/>
    </source>
</evidence>
<keyword evidence="14" id="KW-0829">Tyrosine-protein kinase</keyword>
<dbReference type="Proteomes" id="UP000219494">
    <property type="component" value="Unassembled WGS sequence"/>
</dbReference>
<dbReference type="PANTHER" id="PTHR32309">
    <property type="entry name" value="TYROSINE-PROTEIN KINASE"/>
    <property type="match status" value="1"/>
</dbReference>
<feature type="coiled-coil region" evidence="16">
    <location>
        <begin position="323"/>
        <end position="354"/>
    </location>
</feature>
<organism evidence="21 22">
    <name type="scientific">Sphingomonas guangdongensis</name>
    <dbReference type="NCBI Taxonomy" id="1141890"/>
    <lineage>
        <taxon>Bacteria</taxon>
        <taxon>Pseudomonadati</taxon>
        <taxon>Pseudomonadota</taxon>
        <taxon>Alphaproteobacteria</taxon>
        <taxon>Sphingomonadales</taxon>
        <taxon>Sphingomonadaceae</taxon>
        <taxon>Sphingomonas</taxon>
    </lineage>
</organism>
<evidence type="ECO:0000256" key="6">
    <source>
        <dbReference type="ARBA" id="ARBA00022519"/>
    </source>
</evidence>
<keyword evidence="5" id="KW-1003">Cell membrane</keyword>
<keyword evidence="8 18" id="KW-0812">Transmembrane</keyword>
<keyword evidence="11" id="KW-0067">ATP-binding</keyword>
<evidence type="ECO:0000256" key="15">
    <source>
        <dbReference type="ARBA" id="ARBA00051245"/>
    </source>
</evidence>
<evidence type="ECO:0000259" key="19">
    <source>
        <dbReference type="Pfam" id="PF02706"/>
    </source>
</evidence>
<evidence type="ECO:0000256" key="7">
    <source>
        <dbReference type="ARBA" id="ARBA00022679"/>
    </source>
</evidence>
<feature type="domain" description="Polysaccharide chain length determinant N-terminal" evidence="19">
    <location>
        <begin position="32"/>
        <end position="117"/>
    </location>
</feature>
<keyword evidence="12 18" id="KW-1133">Transmembrane helix</keyword>
<comment type="subcellular location">
    <subcellularLocation>
        <location evidence="1">Cell inner membrane</location>
        <topology evidence="1">Multi-pass membrane protein</topology>
    </subcellularLocation>
</comment>
<evidence type="ECO:0000313" key="21">
    <source>
        <dbReference type="EMBL" id="SOB81106.1"/>
    </source>
</evidence>
<dbReference type="InterPro" id="IPR050445">
    <property type="entry name" value="Bact_polysacc_biosynth/exp"/>
</dbReference>
<dbReference type="PANTHER" id="PTHR32309:SF13">
    <property type="entry name" value="FERRIC ENTEROBACTIN TRANSPORT PROTEIN FEPE"/>
    <property type="match status" value="1"/>
</dbReference>
<dbReference type="InterPro" id="IPR025669">
    <property type="entry name" value="AAA_dom"/>
</dbReference>
<comment type="similarity">
    <text evidence="2">Belongs to the CpsD/CapB family.</text>
</comment>
<keyword evidence="22" id="KW-1185">Reference proteome</keyword>
<dbReference type="AlphaFoldDB" id="A0A285QGY5"/>
<dbReference type="EMBL" id="OBMI01000001">
    <property type="protein sequence ID" value="SOB81106.1"/>
    <property type="molecule type" value="Genomic_DNA"/>
</dbReference>
<dbReference type="CDD" id="cd05387">
    <property type="entry name" value="BY-kinase"/>
    <property type="match status" value="1"/>
</dbReference>
<accession>A0A285QGY5</accession>
<dbReference type="SUPFAM" id="SSF52540">
    <property type="entry name" value="P-loop containing nucleoside triphosphate hydrolases"/>
    <property type="match status" value="1"/>
</dbReference>
<evidence type="ECO:0000256" key="16">
    <source>
        <dbReference type="SAM" id="Coils"/>
    </source>
</evidence>
<dbReference type="InterPro" id="IPR003856">
    <property type="entry name" value="LPS_length_determ_N"/>
</dbReference>
<evidence type="ECO:0000259" key="20">
    <source>
        <dbReference type="Pfam" id="PF13614"/>
    </source>
</evidence>
<evidence type="ECO:0000256" key="3">
    <source>
        <dbReference type="ARBA" id="ARBA00008883"/>
    </source>
</evidence>
<keyword evidence="7" id="KW-0808">Transferase</keyword>
<dbReference type="EC" id="2.7.10.2" evidence="4"/>
<feature type="domain" description="AAA" evidence="20">
    <location>
        <begin position="542"/>
        <end position="677"/>
    </location>
</feature>
<keyword evidence="6" id="KW-0997">Cell inner membrane</keyword>
<feature type="region of interest" description="Disordered" evidence="17">
    <location>
        <begin position="1"/>
        <end position="20"/>
    </location>
</feature>
<keyword evidence="13 18" id="KW-0472">Membrane</keyword>
<dbReference type="GO" id="GO:0004713">
    <property type="term" value="F:protein tyrosine kinase activity"/>
    <property type="evidence" value="ECO:0007669"/>
    <property type="project" value="TreeGrafter"/>
</dbReference>
<comment type="catalytic activity">
    <reaction evidence="15">
        <text>L-tyrosyl-[protein] + ATP = O-phospho-L-tyrosyl-[protein] + ADP + H(+)</text>
        <dbReference type="Rhea" id="RHEA:10596"/>
        <dbReference type="Rhea" id="RHEA-COMP:10136"/>
        <dbReference type="Rhea" id="RHEA-COMP:20101"/>
        <dbReference type="ChEBI" id="CHEBI:15378"/>
        <dbReference type="ChEBI" id="CHEBI:30616"/>
        <dbReference type="ChEBI" id="CHEBI:46858"/>
        <dbReference type="ChEBI" id="CHEBI:61978"/>
        <dbReference type="ChEBI" id="CHEBI:456216"/>
        <dbReference type="EC" id="2.7.10.2"/>
    </reaction>
</comment>
<proteinExistence type="inferred from homology"/>
<evidence type="ECO:0000256" key="9">
    <source>
        <dbReference type="ARBA" id="ARBA00022741"/>
    </source>
</evidence>
<sequence length="727" mass="77998">MNVMTTDTLADDDQPPVQAKAKTPLLPDASLLWAVFRRRLWLFLAVAALVTAGIAAWTLQKTPIYAAAATVLIEPQQANVVDNVRAVNAPISGDAAAIETEVQILSSAGLAGRVADALNLQRYPEFGGGAGAMIAEQDRGGGPGMHPLARAVQSKVRINRIGLSYLIGITAESSNRFLAAQIANEYARQYIAQQAEAKNSEVSSVSSELQKRLKDMEGKVLAADRAVQQYKIANNLMSSQGSTLAEQEVSNLGGQIAGARAELASANARLSAARTQLSRGGGGADVGAALGSGTVSGLRQREADTTQRLADLTTRYGDRHPDVQRARQELVDVRAQLQREIDRIISSLSAEQQAAASRLASLSGSQSAAKGSLASNNAAAVGLLELERKADAVRSIYQSFLNRSKETMSQEGLERADARIDSLSRVPLLPFTPNVPLAIAFALVFAPIAGLGAIAVAEYLDGKVSTKQDVEHKLRVRYIGAIPQLESTLDKSRVAEAPADYLLEHPASAFAEAFRSLRTATLLKGRVVPRTVAITSALPREGKSTTSICLARTFVGAGSRTVLVDCDIRRRSTSQEFMPDNWSGLLDFLAGTKPLQEALFKDPYSDLYILGSTVAPSFSRDLFADRPIEDVLAELHQHFEVVVLDTAPVLAIAETRTIAAAADSVVMLARWRSTSMKAADAAVEMLLGAHAKLRGVALNLVDIRRYASTGYQDVYSYHKKFKGYYQN</sequence>
<keyword evidence="9" id="KW-0547">Nucleotide-binding</keyword>
<evidence type="ECO:0000256" key="18">
    <source>
        <dbReference type="SAM" id="Phobius"/>
    </source>
</evidence>
<evidence type="ECO:0000256" key="2">
    <source>
        <dbReference type="ARBA" id="ARBA00007316"/>
    </source>
</evidence>
<comment type="similarity">
    <text evidence="3">Belongs to the etk/wzc family.</text>
</comment>
<dbReference type="OrthoDB" id="230260at2"/>
<gene>
    <name evidence="21" type="ORF">SAMN06297144_1400</name>
</gene>
<dbReference type="InterPro" id="IPR005702">
    <property type="entry name" value="Wzc-like_C"/>
</dbReference>
<evidence type="ECO:0000256" key="1">
    <source>
        <dbReference type="ARBA" id="ARBA00004429"/>
    </source>
</evidence>
<evidence type="ECO:0000256" key="14">
    <source>
        <dbReference type="ARBA" id="ARBA00023137"/>
    </source>
</evidence>
<dbReference type="Pfam" id="PF13614">
    <property type="entry name" value="AAA_31"/>
    <property type="match status" value="1"/>
</dbReference>
<evidence type="ECO:0000313" key="22">
    <source>
        <dbReference type="Proteomes" id="UP000219494"/>
    </source>
</evidence>
<dbReference type="InterPro" id="IPR027417">
    <property type="entry name" value="P-loop_NTPase"/>
</dbReference>
<evidence type="ECO:0000256" key="8">
    <source>
        <dbReference type="ARBA" id="ARBA00022692"/>
    </source>
</evidence>
<dbReference type="GO" id="GO:0005886">
    <property type="term" value="C:plasma membrane"/>
    <property type="evidence" value="ECO:0007669"/>
    <property type="project" value="UniProtKB-SubCell"/>
</dbReference>
<keyword evidence="16" id="KW-0175">Coiled coil</keyword>
<evidence type="ECO:0000256" key="12">
    <source>
        <dbReference type="ARBA" id="ARBA00022989"/>
    </source>
</evidence>
<dbReference type="RefSeq" id="WP_097063174.1">
    <property type="nucleotide sequence ID" value="NZ_OBMI01000001.1"/>
</dbReference>
<feature type="transmembrane region" description="Helical" evidence="18">
    <location>
        <begin position="435"/>
        <end position="457"/>
    </location>
</feature>
<name>A0A285QGY5_9SPHN</name>
<protein>
    <recommendedName>
        <fullName evidence="4">non-specific protein-tyrosine kinase</fullName>
        <ecNumber evidence="4">2.7.10.2</ecNumber>
    </recommendedName>
</protein>
<evidence type="ECO:0000256" key="17">
    <source>
        <dbReference type="SAM" id="MobiDB-lite"/>
    </source>
</evidence>
<dbReference type="Gene3D" id="3.40.50.300">
    <property type="entry name" value="P-loop containing nucleotide triphosphate hydrolases"/>
    <property type="match status" value="1"/>
</dbReference>
<evidence type="ECO:0000256" key="13">
    <source>
        <dbReference type="ARBA" id="ARBA00023136"/>
    </source>
</evidence>
<keyword evidence="10" id="KW-0418">Kinase</keyword>
<dbReference type="Pfam" id="PF02706">
    <property type="entry name" value="Wzz"/>
    <property type="match status" value="1"/>
</dbReference>
<evidence type="ECO:0000256" key="4">
    <source>
        <dbReference type="ARBA" id="ARBA00011903"/>
    </source>
</evidence>
<reference evidence="21 22" key="1">
    <citation type="submission" date="2017-07" db="EMBL/GenBank/DDBJ databases">
        <authorList>
            <person name="Sun Z.S."/>
            <person name="Albrecht U."/>
            <person name="Echele G."/>
            <person name="Lee C.C."/>
        </authorList>
    </citation>
    <scope>NUCLEOTIDE SEQUENCE [LARGE SCALE GENOMIC DNA]</scope>
    <source>
        <strain evidence="21 22">CGMCC 1.12672</strain>
    </source>
</reference>
<evidence type="ECO:0000256" key="5">
    <source>
        <dbReference type="ARBA" id="ARBA00022475"/>
    </source>
</evidence>